<dbReference type="InterPro" id="IPR021109">
    <property type="entry name" value="Peptidase_aspartic_dom_sf"/>
</dbReference>
<evidence type="ECO:0000256" key="2">
    <source>
        <dbReference type="RuleBase" id="RU000454"/>
    </source>
</evidence>
<dbReference type="InterPro" id="IPR001969">
    <property type="entry name" value="Aspartic_peptidase_AS"/>
</dbReference>
<reference evidence="6" key="2">
    <citation type="submission" date="2025-08" db="UniProtKB">
        <authorList>
            <consortium name="RefSeq"/>
        </authorList>
    </citation>
    <scope>IDENTIFICATION</scope>
    <source>
        <tissue evidence="6">Leaf</tissue>
    </source>
</reference>
<dbReference type="PROSITE" id="PS51767">
    <property type="entry name" value="PEPTIDASE_A1"/>
    <property type="match status" value="1"/>
</dbReference>
<dbReference type="PRINTS" id="PR00792">
    <property type="entry name" value="PEPSIN"/>
</dbReference>
<dbReference type="InterPro" id="IPR033121">
    <property type="entry name" value="PEPTIDASE_A1"/>
</dbReference>
<evidence type="ECO:0000259" key="4">
    <source>
        <dbReference type="PROSITE" id="PS51767"/>
    </source>
</evidence>
<dbReference type="InterPro" id="IPR001461">
    <property type="entry name" value="Aspartic_peptidase_A1"/>
</dbReference>
<dbReference type="PANTHER" id="PTHR47966:SF84">
    <property type="entry name" value="EUKARYOTIC ASPARTYL PROTEASE FAMILY PROTEIN"/>
    <property type="match status" value="1"/>
</dbReference>
<protein>
    <submittedName>
        <fullName evidence="6">Aspartic proteinase A3</fullName>
    </submittedName>
</protein>
<keyword evidence="2" id="KW-0645">Protease</keyword>
<feature type="domain" description="Peptidase A1" evidence="4">
    <location>
        <begin position="63"/>
        <end position="378"/>
    </location>
</feature>
<feature type="chain" id="PRO_5047042523" evidence="3">
    <location>
        <begin position="28"/>
        <end position="382"/>
    </location>
</feature>
<comment type="similarity">
    <text evidence="1 2">Belongs to the peptidase A1 family.</text>
</comment>
<evidence type="ECO:0000313" key="6">
    <source>
        <dbReference type="RefSeq" id="XP_010449277.1"/>
    </source>
</evidence>
<dbReference type="SUPFAM" id="SSF50630">
    <property type="entry name" value="Acid proteases"/>
    <property type="match status" value="1"/>
</dbReference>
<evidence type="ECO:0000313" key="5">
    <source>
        <dbReference type="Proteomes" id="UP000694864"/>
    </source>
</evidence>
<feature type="signal peptide" evidence="3">
    <location>
        <begin position="1"/>
        <end position="27"/>
    </location>
</feature>
<keyword evidence="2" id="KW-0064">Aspartyl protease</keyword>
<gene>
    <name evidence="6" type="primary">LOC104731550</name>
</gene>
<accession>A0ABM0V158</accession>
<proteinExistence type="inferred from homology"/>
<keyword evidence="2" id="KW-0378">Hydrolase</keyword>
<name>A0ABM0V158_CAMSA</name>
<dbReference type="PANTHER" id="PTHR47966">
    <property type="entry name" value="BETA-SITE APP-CLEAVING ENZYME, ISOFORM A-RELATED"/>
    <property type="match status" value="1"/>
</dbReference>
<keyword evidence="5" id="KW-1185">Reference proteome</keyword>
<dbReference type="Proteomes" id="UP000694864">
    <property type="component" value="Chromosome 12"/>
</dbReference>
<dbReference type="Pfam" id="PF00026">
    <property type="entry name" value="Asp"/>
    <property type="match status" value="1"/>
</dbReference>
<dbReference type="RefSeq" id="XP_010449277.1">
    <property type="nucleotide sequence ID" value="XM_010450975.1"/>
</dbReference>
<reference evidence="5" key="1">
    <citation type="journal article" date="2014" name="Nat. Commun.">
        <title>The emerging biofuel crop Camelina sativa retains a highly undifferentiated hexaploid genome structure.</title>
        <authorList>
            <person name="Kagale S."/>
            <person name="Koh C."/>
            <person name="Nixon J."/>
            <person name="Bollina V."/>
            <person name="Clarke W.E."/>
            <person name="Tuteja R."/>
            <person name="Spillane C."/>
            <person name="Robinson S.J."/>
            <person name="Links M.G."/>
            <person name="Clarke C."/>
            <person name="Higgins E.E."/>
            <person name="Huebert T."/>
            <person name="Sharpe A.G."/>
            <person name="Parkin I.A."/>
        </authorList>
    </citation>
    <scope>NUCLEOTIDE SEQUENCE [LARGE SCALE GENOMIC DNA]</scope>
    <source>
        <strain evidence="5">cv. DH55</strain>
    </source>
</reference>
<organism evidence="5 6">
    <name type="scientific">Camelina sativa</name>
    <name type="common">False flax</name>
    <name type="synonym">Myagrum sativum</name>
    <dbReference type="NCBI Taxonomy" id="90675"/>
    <lineage>
        <taxon>Eukaryota</taxon>
        <taxon>Viridiplantae</taxon>
        <taxon>Streptophyta</taxon>
        <taxon>Embryophyta</taxon>
        <taxon>Tracheophyta</taxon>
        <taxon>Spermatophyta</taxon>
        <taxon>Magnoliopsida</taxon>
        <taxon>eudicotyledons</taxon>
        <taxon>Gunneridae</taxon>
        <taxon>Pentapetalae</taxon>
        <taxon>rosids</taxon>
        <taxon>malvids</taxon>
        <taxon>Brassicales</taxon>
        <taxon>Brassicaceae</taxon>
        <taxon>Camelineae</taxon>
        <taxon>Camelina</taxon>
    </lineage>
</organism>
<dbReference type="PROSITE" id="PS00141">
    <property type="entry name" value="ASP_PROTEASE"/>
    <property type="match status" value="1"/>
</dbReference>
<dbReference type="Gene3D" id="2.40.70.10">
    <property type="entry name" value="Acid Proteases"/>
    <property type="match status" value="3"/>
</dbReference>
<dbReference type="GeneID" id="104731550"/>
<sequence>MSFSLTKMKTFFSFLTISILVINPTCGGSQISNGTISVALKRIKMNSGGNRIEGLRNFHDIIFYGDISLGDPTQTFKVVFDTGSSDLWVPSKEWPKCRYPRARFNAKASKTYMGSGGNLVSLQYNEHEVKGTIARENVMVGGIKLERQDFIEATKCDSFFKDVVFDGIMGLGFPSLAVTGTVTVWENMVNKKLINKRMFSIWLRSYHGDGKHDDPNGGQIVFGGFDPQHFKGKHTYVPVVKSGELSYWLIKMSRIIIGKTETNHCTAQCTVIVDSGNTDILGPAITINAINEEIGVHKTGRIACSKVDKLPTVSFTIGGKRFPLSPRDYIAEDSTGARTECYSRFMVSSRWVLGEAFMRPYHTVFDYQDMKNPKVGFAIAAA</sequence>
<keyword evidence="3" id="KW-0732">Signal</keyword>
<evidence type="ECO:0000256" key="1">
    <source>
        <dbReference type="ARBA" id="ARBA00007447"/>
    </source>
</evidence>
<evidence type="ECO:0000256" key="3">
    <source>
        <dbReference type="SAM" id="SignalP"/>
    </source>
</evidence>